<dbReference type="Proteomes" id="UP001066276">
    <property type="component" value="Chromosome 3_2"/>
</dbReference>
<dbReference type="EMBL" id="JANPWB010000006">
    <property type="protein sequence ID" value="KAJ1177032.1"/>
    <property type="molecule type" value="Genomic_DNA"/>
</dbReference>
<protein>
    <submittedName>
        <fullName evidence="1">Uncharacterized protein</fullName>
    </submittedName>
</protein>
<sequence>MRRLKQIYATTENEKRYAKVLGLCNPVWQRVFDHGMLIGPLLKVIKKVKAGHEEVRWMPEMHDAFYKLKTEITYSPRIRLRTDALQAITKNSMVPFSKPSHLLAHEVQEGEEIHGYSTFTPKAISPAEEALFINGTSMIGQETGVDTCGEL</sequence>
<proteinExistence type="predicted"/>
<gene>
    <name evidence="1" type="ORF">NDU88_002298</name>
</gene>
<accession>A0AAV7TMU4</accession>
<dbReference type="AlphaFoldDB" id="A0AAV7TMU4"/>
<organism evidence="1 2">
    <name type="scientific">Pleurodeles waltl</name>
    <name type="common">Iberian ribbed newt</name>
    <dbReference type="NCBI Taxonomy" id="8319"/>
    <lineage>
        <taxon>Eukaryota</taxon>
        <taxon>Metazoa</taxon>
        <taxon>Chordata</taxon>
        <taxon>Craniata</taxon>
        <taxon>Vertebrata</taxon>
        <taxon>Euteleostomi</taxon>
        <taxon>Amphibia</taxon>
        <taxon>Batrachia</taxon>
        <taxon>Caudata</taxon>
        <taxon>Salamandroidea</taxon>
        <taxon>Salamandridae</taxon>
        <taxon>Pleurodelinae</taxon>
        <taxon>Pleurodeles</taxon>
    </lineage>
</organism>
<comment type="caution">
    <text evidence="1">The sequence shown here is derived from an EMBL/GenBank/DDBJ whole genome shotgun (WGS) entry which is preliminary data.</text>
</comment>
<name>A0AAV7TMU4_PLEWA</name>
<keyword evidence="2" id="KW-1185">Reference proteome</keyword>
<reference evidence="1" key="1">
    <citation type="journal article" date="2022" name="bioRxiv">
        <title>Sequencing and chromosome-scale assembly of the giantPleurodeles waltlgenome.</title>
        <authorList>
            <person name="Brown T."/>
            <person name="Elewa A."/>
            <person name="Iarovenko S."/>
            <person name="Subramanian E."/>
            <person name="Araus A.J."/>
            <person name="Petzold A."/>
            <person name="Susuki M."/>
            <person name="Suzuki K.-i.T."/>
            <person name="Hayashi T."/>
            <person name="Toyoda A."/>
            <person name="Oliveira C."/>
            <person name="Osipova E."/>
            <person name="Leigh N.D."/>
            <person name="Simon A."/>
            <person name="Yun M.H."/>
        </authorList>
    </citation>
    <scope>NUCLEOTIDE SEQUENCE</scope>
    <source>
        <strain evidence="1">20211129_DDA</strain>
        <tissue evidence="1">Liver</tissue>
    </source>
</reference>
<evidence type="ECO:0000313" key="1">
    <source>
        <dbReference type="EMBL" id="KAJ1177032.1"/>
    </source>
</evidence>
<evidence type="ECO:0000313" key="2">
    <source>
        <dbReference type="Proteomes" id="UP001066276"/>
    </source>
</evidence>